<evidence type="ECO:0000256" key="4">
    <source>
        <dbReference type="ARBA" id="ARBA00023033"/>
    </source>
</evidence>
<proteinExistence type="predicted"/>
<evidence type="ECO:0000256" key="3">
    <source>
        <dbReference type="ARBA" id="ARBA00023002"/>
    </source>
</evidence>
<dbReference type="GO" id="GO:0008726">
    <property type="term" value="F:alkanesulfonate monooxygenase activity"/>
    <property type="evidence" value="ECO:0007669"/>
    <property type="project" value="TreeGrafter"/>
</dbReference>
<protein>
    <recommendedName>
        <fullName evidence="5">Luciferase-like domain-containing protein</fullName>
    </recommendedName>
</protein>
<dbReference type="SUPFAM" id="SSF51679">
    <property type="entry name" value="Bacterial luciferase-like"/>
    <property type="match status" value="1"/>
</dbReference>
<dbReference type="Gene3D" id="3.20.20.30">
    <property type="entry name" value="Luciferase-like domain"/>
    <property type="match status" value="1"/>
</dbReference>
<dbReference type="GO" id="GO:0046306">
    <property type="term" value="P:alkanesulfonate catabolic process"/>
    <property type="evidence" value="ECO:0007669"/>
    <property type="project" value="TreeGrafter"/>
</dbReference>
<evidence type="ECO:0000256" key="2">
    <source>
        <dbReference type="ARBA" id="ARBA00022643"/>
    </source>
</evidence>
<dbReference type="InterPro" id="IPR019921">
    <property type="entry name" value="Lucif-like_OxRdtase_Rv2161c"/>
</dbReference>
<dbReference type="InterPro" id="IPR011251">
    <property type="entry name" value="Luciferase-like_dom"/>
</dbReference>
<feature type="domain" description="Luciferase-like" evidence="5">
    <location>
        <begin position="19"/>
        <end position="279"/>
    </location>
</feature>
<dbReference type="PANTHER" id="PTHR42847">
    <property type="entry name" value="ALKANESULFONATE MONOOXYGENASE"/>
    <property type="match status" value="1"/>
</dbReference>
<dbReference type="InterPro" id="IPR050172">
    <property type="entry name" value="SsuD_RutA_monooxygenase"/>
</dbReference>
<evidence type="ECO:0000256" key="1">
    <source>
        <dbReference type="ARBA" id="ARBA00022630"/>
    </source>
</evidence>
<keyword evidence="4" id="KW-0503">Monooxygenase</keyword>
<accession>A0A381XQV4</accession>
<keyword evidence="1" id="KW-0285">Flavoprotein</keyword>
<dbReference type="EMBL" id="UINC01016055">
    <property type="protein sequence ID" value="SVA67144.1"/>
    <property type="molecule type" value="Genomic_DNA"/>
</dbReference>
<keyword evidence="2" id="KW-0288">FMN</keyword>
<dbReference type="InterPro" id="IPR036661">
    <property type="entry name" value="Luciferase-like_sf"/>
</dbReference>
<name>A0A381XQV4_9ZZZZ</name>
<dbReference type="Pfam" id="PF00296">
    <property type="entry name" value="Bac_luciferase"/>
    <property type="match status" value="1"/>
</dbReference>
<dbReference type="AlphaFoldDB" id="A0A381XQV4"/>
<evidence type="ECO:0000259" key="5">
    <source>
        <dbReference type="Pfam" id="PF00296"/>
    </source>
</evidence>
<reference evidence="6" key="1">
    <citation type="submission" date="2018-05" db="EMBL/GenBank/DDBJ databases">
        <authorList>
            <person name="Lanie J.A."/>
            <person name="Ng W.-L."/>
            <person name="Kazmierczak K.M."/>
            <person name="Andrzejewski T.M."/>
            <person name="Davidsen T.M."/>
            <person name="Wayne K.J."/>
            <person name="Tettelin H."/>
            <person name="Glass J.I."/>
            <person name="Rusch D."/>
            <person name="Podicherti R."/>
            <person name="Tsui H.-C.T."/>
            <person name="Winkler M.E."/>
        </authorList>
    </citation>
    <scope>NUCLEOTIDE SEQUENCE</scope>
</reference>
<sequence>MALKDTIAIGMATPQAFLSNPIDMDQVRTVVQRAEVLGFKDLWTTESILGKNNTLEPSVLLSYAAAVTTTIRLGVSVVVFPLQSPMHVARRYGSLDQVSSGRITLGLGIGRSDSKQYATFGLPFERRVTRFTEGVQVLRALWTEPEVNFQGKIFQLQGATMEPKPLQKPCIPIWMGGSHPAVLKRTAAIADGWMGAGGNSTSEYPGLVATLREELETIGRDPETFPTSKRIYVSISENPGVALTELKHLFQSVYGNGDNAANQGICGTPEEVREQLEALVD</sequence>
<keyword evidence="3" id="KW-0560">Oxidoreductase</keyword>
<organism evidence="6">
    <name type="scientific">marine metagenome</name>
    <dbReference type="NCBI Taxonomy" id="408172"/>
    <lineage>
        <taxon>unclassified sequences</taxon>
        <taxon>metagenomes</taxon>
        <taxon>ecological metagenomes</taxon>
    </lineage>
</organism>
<gene>
    <name evidence="6" type="ORF">METZ01_LOCUS119998</name>
</gene>
<dbReference type="PANTHER" id="PTHR42847:SF4">
    <property type="entry name" value="ALKANESULFONATE MONOOXYGENASE-RELATED"/>
    <property type="match status" value="1"/>
</dbReference>
<feature type="non-terminal residue" evidence="6">
    <location>
        <position position="281"/>
    </location>
</feature>
<evidence type="ECO:0000313" key="6">
    <source>
        <dbReference type="EMBL" id="SVA67144.1"/>
    </source>
</evidence>
<dbReference type="NCBIfam" id="TIGR03619">
    <property type="entry name" value="F420_Rv2161c"/>
    <property type="match status" value="1"/>
</dbReference>